<gene>
    <name evidence="7" type="ORF">K505DRAFT_287782</name>
</gene>
<dbReference type="SUPFAM" id="SSF51445">
    <property type="entry name" value="(Trans)glycosidases"/>
    <property type="match status" value="1"/>
</dbReference>
<dbReference type="CDD" id="cd11333">
    <property type="entry name" value="AmyAc_SI_OligoGlu_DGase"/>
    <property type="match status" value="1"/>
</dbReference>
<name>A0A6A6WUE5_9PLEO</name>
<dbReference type="GO" id="GO:0004575">
    <property type="term" value="F:sucrose alpha-glucosidase activity"/>
    <property type="evidence" value="ECO:0007669"/>
    <property type="project" value="TreeGrafter"/>
</dbReference>
<dbReference type="OrthoDB" id="1740265at2759"/>
<dbReference type="PANTHER" id="PTHR10357">
    <property type="entry name" value="ALPHA-AMYLASE FAMILY MEMBER"/>
    <property type="match status" value="1"/>
</dbReference>
<keyword evidence="5" id="KW-0462">Maltose metabolism</keyword>
<protein>
    <submittedName>
        <fullName evidence="7">Glycoside hydrolase family 13 protein</fullName>
    </submittedName>
</protein>
<comment type="similarity">
    <text evidence="1">Belongs to the glycosyl hydrolase 13 family.</text>
</comment>
<dbReference type="InterPro" id="IPR017853">
    <property type="entry name" value="GH"/>
</dbReference>
<dbReference type="FunFam" id="3.90.400.10:FF:000001">
    <property type="entry name" value="Maltase A3, isoform A"/>
    <property type="match status" value="1"/>
</dbReference>
<dbReference type="InterPro" id="IPR006047">
    <property type="entry name" value="GH13_cat_dom"/>
</dbReference>
<dbReference type="AlphaFoldDB" id="A0A6A6WUE5"/>
<proteinExistence type="inferred from homology"/>
<dbReference type="Proteomes" id="UP000799757">
    <property type="component" value="Unassembled WGS sequence"/>
</dbReference>
<dbReference type="GO" id="GO:0033934">
    <property type="term" value="F:glucan 1,4-alpha-maltotriohydrolase activity"/>
    <property type="evidence" value="ECO:0007669"/>
    <property type="project" value="TreeGrafter"/>
</dbReference>
<dbReference type="EMBL" id="MU002308">
    <property type="protein sequence ID" value="KAF2787525.1"/>
    <property type="molecule type" value="Genomic_DNA"/>
</dbReference>
<dbReference type="FunFam" id="3.20.20.80:FF:000064">
    <property type="entry name" value="Oligo-1,6-glucosidase"/>
    <property type="match status" value="1"/>
</dbReference>
<dbReference type="SUPFAM" id="SSF51011">
    <property type="entry name" value="Glycosyl hydrolase domain"/>
    <property type="match status" value="1"/>
</dbReference>
<keyword evidence="4" id="KW-0326">Glycosidase</keyword>
<evidence type="ECO:0000256" key="5">
    <source>
        <dbReference type="ARBA" id="ARBA00026248"/>
    </source>
</evidence>
<evidence type="ECO:0000256" key="1">
    <source>
        <dbReference type="ARBA" id="ARBA00008061"/>
    </source>
</evidence>
<feature type="domain" description="Glycosyl hydrolase family 13 catalytic" evidence="6">
    <location>
        <begin position="38"/>
        <end position="461"/>
    </location>
</feature>
<organism evidence="7 8">
    <name type="scientific">Melanomma pulvis-pyrius CBS 109.77</name>
    <dbReference type="NCBI Taxonomy" id="1314802"/>
    <lineage>
        <taxon>Eukaryota</taxon>
        <taxon>Fungi</taxon>
        <taxon>Dikarya</taxon>
        <taxon>Ascomycota</taxon>
        <taxon>Pezizomycotina</taxon>
        <taxon>Dothideomycetes</taxon>
        <taxon>Pleosporomycetidae</taxon>
        <taxon>Pleosporales</taxon>
        <taxon>Melanommataceae</taxon>
        <taxon>Melanomma</taxon>
    </lineage>
</organism>
<keyword evidence="8" id="KW-1185">Reference proteome</keyword>
<evidence type="ECO:0000259" key="6">
    <source>
        <dbReference type="SMART" id="SM00642"/>
    </source>
</evidence>
<evidence type="ECO:0000313" key="8">
    <source>
        <dbReference type="Proteomes" id="UP000799757"/>
    </source>
</evidence>
<dbReference type="PANTHER" id="PTHR10357:SF232">
    <property type="entry name" value="GLYCOSYL HYDROLASE FAMILY 13 CATALYTIC DOMAIN-CONTAINING PROTEIN"/>
    <property type="match status" value="1"/>
</dbReference>
<evidence type="ECO:0000313" key="7">
    <source>
        <dbReference type="EMBL" id="KAF2787525.1"/>
    </source>
</evidence>
<dbReference type="FunFam" id="3.20.20.80:FF:000087">
    <property type="entry name" value="Oligo-1,6-glucosidase IMA1"/>
    <property type="match status" value="1"/>
</dbReference>
<dbReference type="InterPro" id="IPR013780">
    <property type="entry name" value="Glyco_hydro_b"/>
</dbReference>
<dbReference type="Gene3D" id="2.60.40.1180">
    <property type="entry name" value="Golgi alpha-mannosidase II"/>
    <property type="match status" value="1"/>
</dbReference>
<keyword evidence="2 7" id="KW-0378">Hydrolase</keyword>
<dbReference type="SMART" id="SM00642">
    <property type="entry name" value="Aamy"/>
    <property type="match status" value="1"/>
</dbReference>
<dbReference type="GO" id="GO:0004574">
    <property type="term" value="F:oligo-1,6-glucosidase activity"/>
    <property type="evidence" value="ECO:0007669"/>
    <property type="project" value="TreeGrafter"/>
</dbReference>
<dbReference type="GO" id="GO:0000025">
    <property type="term" value="P:maltose catabolic process"/>
    <property type="evidence" value="ECO:0007669"/>
    <property type="project" value="TreeGrafter"/>
</dbReference>
<evidence type="ECO:0000256" key="4">
    <source>
        <dbReference type="ARBA" id="ARBA00023295"/>
    </source>
</evidence>
<evidence type="ECO:0000256" key="3">
    <source>
        <dbReference type="ARBA" id="ARBA00023180"/>
    </source>
</evidence>
<reference evidence="7" key="1">
    <citation type="journal article" date="2020" name="Stud. Mycol.">
        <title>101 Dothideomycetes genomes: a test case for predicting lifestyles and emergence of pathogens.</title>
        <authorList>
            <person name="Haridas S."/>
            <person name="Albert R."/>
            <person name="Binder M."/>
            <person name="Bloem J."/>
            <person name="Labutti K."/>
            <person name="Salamov A."/>
            <person name="Andreopoulos B."/>
            <person name="Baker S."/>
            <person name="Barry K."/>
            <person name="Bills G."/>
            <person name="Bluhm B."/>
            <person name="Cannon C."/>
            <person name="Castanera R."/>
            <person name="Culley D."/>
            <person name="Daum C."/>
            <person name="Ezra D."/>
            <person name="Gonzalez J."/>
            <person name="Henrissat B."/>
            <person name="Kuo A."/>
            <person name="Liang C."/>
            <person name="Lipzen A."/>
            <person name="Lutzoni F."/>
            <person name="Magnuson J."/>
            <person name="Mondo S."/>
            <person name="Nolan M."/>
            <person name="Ohm R."/>
            <person name="Pangilinan J."/>
            <person name="Park H.-J."/>
            <person name="Ramirez L."/>
            <person name="Alfaro M."/>
            <person name="Sun H."/>
            <person name="Tritt A."/>
            <person name="Yoshinaga Y."/>
            <person name="Zwiers L.-H."/>
            <person name="Turgeon B."/>
            <person name="Goodwin S."/>
            <person name="Spatafora J."/>
            <person name="Crous P."/>
            <person name="Grigoriev I."/>
        </authorList>
    </citation>
    <scope>NUCLEOTIDE SEQUENCE</scope>
    <source>
        <strain evidence="7">CBS 109.77</strain>
    </source>
</reference>
<dbReference type="GO" id="GO:0004556">
    <property type="term" value="F:alpha-amylase activity"/>
    <property type="evidence" value="ECO:0007669"/>
    <property type="project" value="TreeGrafter"/>
</dbReference>
<keyword evidence="3" id="KW-0325">Glycoprotein</keyword>
<dbReference type="Gene3D" id="3.90.400.10">
    <property type="entry name" value="Oligo-1,6-glucosidase, Domain 2"/>
    <property type="match status" value="1"/>
</dbReference>
<dbReference type="GO" id="GO:0005987">
    <property type="term" value="P:sucrose catabolic process"/>
    <property type="evidence" value="ECO:0007669"/>
    <property type="project" value="TreeGrafter"/>
</dbReference>
<dbReference type="Pfam" id="PF00128">
    <property type="entry name" value="Alpha-amylase"/>
    <property type="match status" value="1"/>
</dbReference>
<dbReference type="InterPro" id="IPR045857">
    <property type="entry name" value="O16G_dom_2"/>
</dbReference>
<evidence type="ECO:0000256" key="2">
    <source>
        <dbReference type="ARBA" id="ARBA00022801"/>
    </source>
</evidence>
<sequence>MACGVSIAKMSTTIKSKIPGLYVGTDKHQWWKEAVVYQIYPASFLDSNGDGWGDVPGITKKLDYLKDLGVDVIWISPIYKSPQADMGYDIADYEDIDPSYGTLADVDHLIAEIKKRDMKLVMDLVVNHTSEQHAWFLDSRSSKTSSKRDWYIWKPAKYDANGNRQPPNNWALILGEANSAWTWDETTQEYYLSLFTPEQPDLNWENPAVRAAVHDILRFWLDRGASGFRMDVINLISKVQTYPDAEVAVKGAKYQPGDKFYANGPRLHEYLKEINTKVLSKYDTLTVGEMPFVRNEDEIMRVVGAESSELNMIFAFDLVDIDNVPGDFKFTLHPWDARDLKKIVSRLQRLMLERDGWNSVFVENHDQPRSVSRYTDDSDEWREYGAKLLCLMQTTLAGTLYVYQGEEIGMRNVPASWKPEEYKDIESINFWKKNNELYPNDEEKLALARKILQRKARDNARTPVQWDSTPHAGFTAPTSTPWMRVVPDYTYINAAAQLTTPNPTPGTLSVHAFWKRGLENRKKHKDVFVYGDFEVIDPQHEKVVAWKRWSETEAFVTVLNFSGEEIQWTGLDGSGVEVKKWVAGNYDERELERRGTGGKVVLRAWEGLLGVCA</sequence>
<dbReference type="Gene3D" id="3.20.20.80">
    <property type="entry name" value="Glycosidases"/>
    <property type="match status" value="1"/>
</dbReference>
<accession>A0A6A6WUE5</accession>